<comment type="cofactor">
    <cofactor evidence="1">
        <name>Zn(2+)</name>
        <dbReference type="ChEBI" id="CHEBI:29105"/>
    </cofactor>
</comment>
<evidence type="ECO:0000259" key="6">
    <source>
        <dbReference type="SMART" id="SM00829"/>
    </source>
</evidence>
<dbReference type="SUPFAM" id="SSF51735">
    <property type="entry name" value="NAD(P)-binding Rossmann-fold domains"/>
    <property type="match status" value="1"/>
</dbReference>
<dbReference type="Gene3D" id="3.40.50.720">
    <property type="entry name" value="NAD(P)-binding Rossmann-like Domain"/>
    <property type="match status" value="1"/>
</dbReference>
<feature type="domain" description="Enoyl reductase (ER)" evidence="6">
    <location>
        <begin position="7"/>
        <end position="336"/>
    </location>
</feature>
<dbReference type="Pfam" id="PF00107">
    <property type="entry name" value="ADH_zinc_N"/>
    <property type="match status" value="1"/>
</dbReference>
<dbReference type="InterPro" id="IPR013154">
    <property type="entry name" value="ADH-like_N"/>
</dbReference>
<accession>A0ABU8XWR2</accession>
<proteinExistence type="inferred from homology"/>
<dbReference type="SUPFAM" id="SSF50129">
    <property type="entry name" value="GroES-like"/>
    <property type="match status" value="1"/>
</dbReference>
<dbReference type="InterPro" id="IPR011032">
    <property type="entry name" value="GroES-like_sf"/>
</dbReference>
<evidence type="ECO:0000256" key="4">
    <source>
        <dbReference type="ARBA" id="ARBA00022833"/>
    </source>
</evidence>
<dbReference type="Proteomes" id="UP001375743">
    <property type="component" value="Unassembled WGS sequence"/>
</dbReference>
<protein>
    <submittedName>
        <fullName evidence="7">Alcohol dehydrogenase catalytic domain-containing protein</fullName>
    </submittedName>
</protein>
<keyword evidence="3" id="KW-0479">Metal-binding</keyword>
<comment type="similarity">
    <text evidence="2">Belongs to the zinc-containing alcohol dehydrogenase family.</text>
</comment>
<dbReference type="SMART" id="SM00829">
    <property type="entry name" value="PKS_ER"/>
    <property type="match status" value="1"/>
</dbReference>
<dbReference type="RefSeq" id="WP_418160227.1">
    <property type="nucleotide sequence ID" value="NZ_JBBLZC010000014.1"/>
</dbReference>
<dbReference type="InterPro" id="IPR036291">
    <property type="entry name" value="NAD(P)-bd_dom_sf"/>
</dbReference>
<sequence length="344" mass="36072">MQAAFIRGIRDVAVGEIQEPVPGPDELLIAVEAVGICGSDLHYYLEGAIGQQVVEGGFVPGHEFAGRVVDDRAARFGIAPGTLVAVDPATACGRCEWCHRGHVNLCPNVVFKGAPPHMGAMTRLITARPEALFPVPEGFDATDAAMLEPLGVAVHAVDLARPRLLESCAVIGCGAIGLLTLQVAKVAGVGETIAVEPHQGRRALALELGADRAVATVAELLELTHGRGVDLVLEATDVHEGFQLAAEAARIGGRVVLIGIPEGDSYALQASLARRKGLGIKLSRRMGHVYPRAIELVRRGRVDVRRLATHHFPLAAAPEAFALQAERSGGIVKAILHPNGSPGA</sequence>
<dbReference type="Gene3D" id="3.90.180.10">
    <property type="entry name" value="Medium-chain alcohol dehydrogenases, catalytic domain"/>
    <property type="match status" value="1"/>
</dbReference>
<name>A0ABU8XWR2_9PROT</name>
<evidence type="ECO:0000313" key="8">
    <source>
        <dbReference type="Proteomes" id="UP001375743"/>
    </source>
</evidence>
<dbReference type="InterPro" id="IPR020843">
    <property type="entry name" value="ER"/>
</dbReference>
<evidence type="ECO:0000256" key="1">
    <source>
        <dbReference type="ARBA" id="ARBA00001947"/>
    </source>
</evidence>
<dbReference type="PANTHER" id="PTHR43161:SF9">
    <property type="entry name" value="SORBITOL DEHYDROGENASE"/>
    <property type="match status" value="1"/>
</dbReference>
<gene>
    <name evidence="7" type="ORF">U1T56_14565</name>
</gene>
<keyword evidence="4" id="KW-0862">Zinc</keyword>
<organism evidence="7 8">
    <name type="scientific">Benzoatithermus flavus</name>
    <dbReference type="NCBI Taxonomy" id="3108223"/>
    <lineage>
        <taxon>Bacteria</taxon>
        <taxon>Pseudomonadati</taxon>
        <taxon>Pseudomonadota</taxon>
        <taxon>Alphaproteobacteria</taxon>
        <taxon>Geminicoccales</taxon>
        <taxon>Geminicoccaceae</taxon>
        <taxon>Benzoatithermus</taxon>
    </lineage>
</organism>
<dbReference type="InterPro" id="IPR013149">
    <property type="entry name" value="ADH-like_C"/>
</dbReference>
<comment type="caution">
    <text evidence="7">The sequence shown here is derived from an EMBL/GenBank/DDBJ whole genome shotgun (WGS) entry which is preliminary data.</text>
</comment>
<dbReference type="EMBL" id="JBBLZC010000014">
    <property type="protein sequence ID" value="MEK0084377.1"/>
    <property type="molecule type" value="Genomic_DNA"/>
</dbReference>
<evidence type="ECO:0000256" key="3">
    <source>
        <dbReference type="ARBA" id="ARBA00022723"/>
    </source>
</evidence>
<evidence type="ECO:0000256" key="5">
    <source>
        <dbReference type="ARBA" id="ARBA00023002"/>
    </source>
</evidence>
<reference evidence="7 8" key="1">
    <citation type="submission" date="2024-01" db="EMBL/GenBank/DDBJ databases">
        <title>Multi-omics insights into the function and evolution of sodium benzoate biodegradation pathways in Benzoatithermus flavus gen. nov., sp. nov. from hot spring.</title>
        <authorList>
            <person name="Hu C.-J."/>
            <person name="Li W.-J."/>
        </authorList>
    </citation>
    <scope>NUCLEOTIDE SEQUENCE [LARGE SCALE GENOMIC DNA]</scope>
    <source>
        <strain evidence="7 8">SYSU G07066</strain>
    </source>
</reference>
<evidence type="ECO:0000256" key="2">
    <source>
        <dbReference type="ARBA" id="ARBA00008072"/>
    </source>
</evidence>
<evidence type="ECO:0000313" key="7">
    <source>
        <dbReference type="EMBL" id="MEK0084377.1"/>
    </source>
</evidence>
<keyword evidence="5" id="KW-0560">Oxidoreductase</keyword>
<dbReference type="Pfam" id="PF08240">
    <property type="entry name" value="ADH_N"/>
    <property type="match status" value="1"/>
</dbReference>
<keyword evidence="8" id="KW-1185">Reference proteome</keyword>
<dbReference type="PANTHER" id="PTHR43161">
    <property type="entry name" value="SORBITOL DEHYDROGENASE"/>
    <property type="match status" value="1"/>
</dbReference>